<proteinExistence type="predicted"/>
<dbReference type="EMBL" id="LAXD01000001">
    <property type="protein sequence ID" value="KWW98743.1"/>
    <property type="molecule type" value="Genomic_DNA"/>
</dbReference>
<dbReference type="PATRIC" id="fig|1469144.10.peg.461"/>
<accession>A0A132MLS5</accession>
<evidence type="ECO:0000313" key="2">
    <source>
        <dbReference type="Proteomes" id="UP000070188"/>
    </source>
</evidence>
<name>A0A132MLS5_9ACTN</name>
<gene>
    <name evidence="1" type="ORF">LI90_372</name>
</gene>
<protein>
    <submittedName>
        <fullName evidence="1">Uncharacterized protein</fullName>
    </submittedName>
</protein>
<dbReference type="AntiFam" id="ANF00006">
    <property type="entry name" value="Translation of CRISPR region"/>
</dbReference>
<evidence type="ECO:0000313" key="1">
    <source>
        <dbReference type="EMBL" id="KWW98743.1"/>
    </source>
</evidence>
<dbReference type="AlphaFoldDB" id="A0A132MLS5"/>
<sequence>MRGEDDRVHLGYLHARGSPPRAWGGLGLGEFFASRCRITPTCVGRT</sequence>
<dbReference type="AntiFam" id="ANF00057">
    <property type="entry name" value="Translation of E. coli type CRISPR repeat"/>
</dbReference>
<organism evidence="1 2">
    <name type="scientific">Carbonactinospora thermoautotrophica</name>
    <dbReference type="NCBI Taxonomy" id="1469144"/>
    <lineage>
        <taxon>Bacteria</taxon>
        <taxon>Bacillati</taxon>
        <taxon>Actinomycetota</taxon>
        <taxon>Actinomycetes</taxon>
        <taxon>Kitasatosporales</taxon>
        <taxon>Carbonactinosporaceae</taxon>
        <taxon>Carbonactinospora</taxon>
    </lineage>
</organism>
<reference evidence="2" key="1">
    <citation type="submission" date="2015-04" db="EMBL/GenBank/DDBJ databases">
        <title>Physiological reanalysis, assessment of diazotrophy, and genome sequences of multiple isolates of Streptomyces thermoautotrophicus.</title>
        <authorList>
            <person name="MacKellar D.C."/>
            <person name="Lieber L."/>
            <person name="Norman J."/>
            <person name="Bolger A."/>
            <person name="Tobin C."/>
            <person name="Murray J.W."/>
            <person name="Chang R."/>
            <person name="Ford T."/>
            <person name="Nguyen P.Q."/>
            <person name="Woodward J."/>
            <person name="Permingeat H."/>
            <person name="Joshi N.S."/>
            <person name="Silver P.A."/>
            <person name="Usadel B."/>
            <person name="Rutherford A.W."/>
            <person name="Friesen M."/>
            <person name="Prell J."/>
        </authorList>
    </citation>
    <scope>NUCLEOTIDE SEQUENCE [LARGE SCALE GENOMIC DNA]</scope>
    <source>
        <strain evidence="2">H1</strain>
    </source>
</reference>
<dbReference type="Proteomes" id="UP000070188">
    <property type="component" value="Unassembled WGS sequence"/>
</dbReference>
<keyword evidence="2" id="KW-1185">Reference proteome</keyword>
<comment type="caution">
    <text evidence="1">The sequence shown here is derived from an EMBL/GenBank/DDBJ whole genome shotgun (WGS) entry which is preliminary data.</text>
</comment>